<dbReference type="AlphaFoldDB" id="A0A645E9G6"/>
<protein>
    <submittedName>
        <fullName evidence="2">Uncharacterized protein</fullName>
    </submittedName>
</protein>
<feature type="region of interest" description="Disordered" evidence="1">
    <location>
        <begin position="119"/>
        <end position="159"/>
    </location>
</feature>
<accession>A0A645E9G6</accession>
<feature type="region of interest" description="Disordered" evidence="1">
    <location>
        <begin position="54"/>
        <end position="84"/>
    </location>
</feature>
<name>A0A645E9G6_9ZZZZ</name>
<reference evidence="2" key="1">
    <citation type="submission" date="2019-08" db="EMBL/GenBank/DDBJ databases">
        <authorList>
            <person name="Kucharzyk K."/>
            <person name="Murdoch R.W."/>
            <person name="Higgins S."/>
            <person name="Loffler F."/>
        </authorList>
    </citation>
    <scope>NUCLEOTIDE SEQUENCE</scope>
</reference>
<comment type="caution">
    <text evidence="2">The sequence shown here is derived from an EMBL/GenBank/DDBJ whole genome shotgun (WGS) entry which is preliminary data.</text>
</comment>
<evidence type="ECO:0000313" key="2">
    <source>
        <dbReference type="EMBL" id="MPM98567.1"/>
    </source>
</evidence>
<evidence type="ECO:0000256" key="1">
    <source>
        <dbReference type="SAM" id="MobiDB-lite"/>
    </source>
</evidence>
<feature type="region of interest" description="Disordered" evidence="1">
    <location>
        <begin position="180"/>
        <end position="218"/>
    </location>
</feature>
<feature type="compositionally biased region" description="Basic residues" evidence="1">
    <location>
        <begin position="141"/>
        <end position="151"/>
    </location>
</feature>
<gene>
    <name evidence="2" type="ORF">SDC9_145755</name>
</gene>
<proteinExistence type="predicted"/>
<organism evidence="2">
    <name type="scientific">bioreactor metagenome</name>
    <dbReference type="NCBI Taxonomy" id="1076179"/>
    <lineage>
        <taxon>unclassified sequences</taxon>
        <taxon>metagenomes</taxon>
        <taxon>ecological metagenomes</taxon>
    </lineage>
</organism>
<sequence>MRACGRCWRIRAGPGSTGRALQSASAGWWCSAPPGRSTIVRSWRPRRVRRAHAAARRHGPARQAPGWLRSAAARSPPDRGDVAAPPIARLRARPARRFRAVRRFRHRPGQIRARYAQRCGLPPPAPAARRATIGDCTRPPTRGRPHAHRARAQSATARARRAVVLPADLRAPSAAARPNWWRPGAGSRAATTAHARARRRRPRPCGPDRAAPREGSWLGGLRCGRLRSACS</sequence>
<dbReference type="EMBL" id="VSSQ01044715">
    <property type="protein sequence ID" value="MPM98567.1"/>
    <property type="molecule type" value="Genomic_DNA"/>
</dbReference>